<dbReference type="GO" id="GO:0140098">
    <property type="term" value="F:catalytic activity, acting on RNA"/>
    <property type="evidence" value="ECO:0007669"/>
    <property type="project" value="UniProtKB-ARBA"/>
</dbReference>
<gene>
    <name evidence="3" type="ORF">AOE01nite_03120</name>
</gene>
<dbReference type="EMBL" id="BJYG01000002">
    <property type="protein sequence ID" value="GEN62088.1"/>
    <property type="molecule type" value="Genomic_DNA"/>
</dbReference>
<keyword evidence="4" id="KW-1185">Reference proteome</keyword>
<dbReference type="GO" id="GO:0000455">
    <property type="term" value="P:enzyme-directed rRNA pseudouridine synthesis"/>
    <property type="evidence" value="ECO:0007669"/>
    <property type="project" value="TreeGrafter"/>
</dbReference>
<dbReference type="Gene3D" id="3.30.2350.10">
    <property type="entry name" value="Pseudouridine synthase"/>
    <property type="match status" value="1"/>
</dbReference>
<reference evidence="3 4" key="1">
    <citation type="submission" date="2019-07" db="EMBL/GenBank/DDBJ databases">
        <title>Whole genome shotgun sequence of Acetobacter oeni NBRC 105207.</title>
        <authorList>
            <person name="Hosoyama A."/>
            <person name="Uohara A."/>
            <person name="Ohji S."/>
            <person name="Ichikawa N."/>
        </authorList>
    </citation>
    <scope>NUCLEOTIDE SEQUENCE [LARGE SCALE GENOMIC DNA]</scope>
    <source>
        <strain evidence="3 4">NBRC 105207</strain>
    </source>
</reference>
<feature type="domain" description="Pseudouridine synthase RsuA/RluA-like" evidence="2">
    <location>
        <begin position="37"/>
        <end position="183"/>
    </location>
</feature>
<evidence type="ECO:0000259" key="2">
    <source>
        <dbReference type="Pfam" id="PF00849"/>
    </source>
</evidence>
<evidence type="ECO:0000313" key="4">
    <source>
        <dbReference type="Proteomes" id="UP000321746"/>
    </source>
</evidence>
<dbReference type="GO" id="GO:0003723">
    <property type="term" value="F:RNA binding"/>
    <property type="evidence" value="ECO:0007669"/>
    <property type="project" value="InterPro"/>
</dbReference>
<dbReference type="OrthoDB" id="9807829at2"/>
<protein>
    <submittedName>
        <fullName evidence="3">RNA pseudouridine synthase</fullName>
    </submittedName>
</protein>
<comment type="caution">
    <text evidence="3">The sequence shown here is derived from an EMBL/GenBank/DDBJ whole genome shotgun (WGS) entry which is preliminary data.</text>
</comment>
<evidence type="ECO:0000256" key="1">
    <source>
        <dbReference type="ARBA" id="ARBA00010876"/>
    </source>
</evidence>
<dbReference type="GO" id="GO:0009982">
    <property type="term" value="F:pseudouridine synthase activity"/>
    <property type="evidence" value="ECO:0007669"/>
    <property type="project" value="InterPro"/>
</dbReference>
<dbReference type="PANTHER" id="PTHR21600">
    <property type="entry name" value="MITOCHONDRIAL RNA PSEUDOURIDINE SYNTHASE"/>
    <property type="match status" value="1"/>
</dbReference>
<dbReference type="AlphaFoldDB" id="A0A511XGM9"/>
<dbReference type="RefSeq" id="WP_146885287.1">
    <property type="nucleotide sequence ID" value="NZ_BJYG01000002.1"/>
</dbReference>
<dbReference type="InterPro" id="IPR050188">
    <property type="entry name" value="RluA_PseudoU_synthase"/>
</dbReference>
<dbReference type="Pfam" id="PF00849">
    <property type="entry name" value="PseudoU_synth_2"/>
    <property type="match status" value="1"/>
</dbReference>
<evidence type="ECO:0000313" key="3">
    <source>
        <dbReference type="EMBL" id="GEN62088.1"/>
    </source>
</evidence>
<organism evidence="3 4">
    <name type="scientific">Acetobacter oeni</name>
    <dbReference type="NCBI Taxonomy" id="304077"/>
    <lineage>
        <taxon>Bacteria</taxon>
        <taxon>Pseudomonadati</taxon>
        <taxon>Pseudomonadota</taxon>
        <taxon>Alphaproteobacteria</taxon>
        <taxon>Acetobacterales</taxon>
        <taxon>Acetobacteraceae</taxon>
        <taxon>Acetobacter</taxon>
    </lineage>
</organism>
<dbReference type="PANTHER" id="PTHR21600:SF44">
    <property type="entry name" value="RIBOSOMAL LARGE SUBUNIT PSEUDOURIDINE SYNTHASE D"/>
    <property type="match status" value="1"/>
</dbReference>
<comment type="similarity">
    <text evidence="1">Belongs to the pseudouridine synthase RluA family.</text>
</comment>
<dbReference type="Proteomes" id="UP000321746">
    <property type="component" value="Unassembled WGS sequence"/>
</dbReference>
<dbReference type="CDD" id="cd02869">
    <property type="entry name" value="PseudoU_synth_RluA_like"/>
    <property type="match status" value="1"/>
</dbReference>
<name>A0A511XGM9_9PROT</name>
<proteinExistence type="inferred from homology"/>
<dbReference type="SUPFAM" id="SSF55120">
    <property type="entry name" value="Pseudouridine synthase"/>
    <property type="match status" value="1"/>
</dbReference>
<dbReference type="InterPro" id="IPR020103">
    <property type="entry name" value="PsdUridine_synth_cat_dom_sf"/>
</dbReference>
<accession>A0A511XGM9</accession>
<sequence>MRKHRKVTKTVPGNAPPSPAPAPVLPLPFDILFQNNQVVIINKPFGLAVHTGPRKGPSVEDWFPQLSRRKDGPWLAHRLDADTSGCLAIALRKQALISMQDCFASGAVKKIYWVVVRGVAPEHGVIDRPVMRVSGPDGWKMIVSPDGQQARTSWRRLGTDGNVSWLELTLHTGRTHQARIHCAELGMPVIGDTVYGTENTRQRLHLLSRELDIPLTVPVSAVAPPPEHMRNALMRCGCVPDQAPVIPS</sequence>
<dbReference type="InterPro" id="IPR006145">
    <property type="entry name" value="PsdUridine_synth_RsuA/RluA"/>
</dbReference>